<evidence type="ECO:0000256" key="5">
    <source>
        <dbReference type="ARBA" id="ARBA00022777"/>
    </source>
</evidence>
<keyword evidence="2" id="KW-0723">Serine/threonine-protein kinase</keyword>
<keyword evidence="4 7" id="KW-0547">Nucleotide-binding</keyword>
<dbReference type="CDD" id="cd14014">
    <property type="entry name" value="STKc_PknB_like"/>
    <property type="match status" value="1"/>
</dbReference>
<feature type="region of interest" description="Disordered" evidence="8">
    <location>
        <begin position="278"/>
        <end position="311"/>
    </location>
</feature>
<dbReference type="InterPro" id="IPR008271">
    <property type="entry name" value="Ser/Thr_kinase_AS"/>
</dbReference>
<dbReference type="EMBL" id="CP136137">
    <property type="protein sequence ID" value="WYY07926.1"/>
    <property type="molecule type" value="Genomic_DNA"/>
</dbReference>
<keyword evidence="9" id="KW-0812">Transmembrane</keyword>
<feature type="binding site" evidence="7">
    <location>
        <position position="43"/>
    </location>
    <ligand>
        <name>ATP</name>
        <dbReference type="ChEBI" id="CHEBI:30616"/>
    </ligand>
</feature>
<dbReference type="GO" id="GO:0016301">
    <property type="term" value="F:kinase activity"/>
    <property type="evidence" value="ECO:0007669"/>
    <property type="project" value="UniProtKB-KW"/>
</dbReference>
<keyword evidence="12" id="KW-1185">Reference proteome</keyword>
<evidence type="ECO:0000256" key="8">
    <source>
        <dbReference type="SAM" id="MobiDB-lite"/>
    </source>
</evidence>
<reference evidence="11 12" key="1">
    <citation type="journal article" date="2023" name="Virus Evol.">
        <title>Computational host range prediction-The good, the bad, and the ugly.</title>
        <authorList>
            <person name="Howell A.A."/>
            <person name="Versoza C.J."/>
            <person name="Pfeifer S.P."/>
        </authorList>
    </citation>
    <scope>NUCLEOTIDE SEQUENCE [LARGE SCALE GENOMIC DNA]</scope>
    <source>
        <strain evidence="11 12">1610/1b</strain>
    </source>
</reference>
<evidence type="ECO:0000256" key="7">
    <source>
        <dbReference type="PROSITE-ProRule" id="PRU10141"/>
    </source>
</evidence>
<evidence type="ECO:0000313" key="11">
    <source>
        <dbReference type="EMBL" id="WYY07926.1"/>
    </source>
</evidence>
<dbReference type="SMART" id="SM00220">
    <property type="entry name" value="S_TKc"/>
    <property type="match status" value="1"/>
</dbReference>
<accession>A0ABZ2U2K4</accession>
<keyword evidence="6 7" id="KW-0067">ATP-binding</keyword>
<dbReference type="Pfam" id="PF00069">
    <property type="entry name" value="Pkinase"/>
    <property type="match status" value="1"/>
</dbReference>
<protein>
    <recommendedName>
        <fullName evidence="1">non-specific serine/threonine protein kinase</fullName>
        <ecNumber evidence="1">2.7.11.1</ecNumber>
    </recommendedName>
</protein>
<feature type="compositionally biased region" description="Low complexity" evidence="8">
    <location>
        <begin position="353"/>
        <end position="390"/>
    </location>
</feature>
<dbReference type="InterPro" id="IPR011009">
    <property type="entry name" value="Kinase-like_dom_sf"/>
</dbReference>
<dbReference type="RefSeq" id="WP_066171149.1">
    <property type="nucleotide sequence ID" value="NZ_CP136137.1"/>
</dbReference>
<organism evidence="11 12">
    <name type="scientific">Gordonia hydrophobica</name>
    <dbReference type="NCBI Taxonomy" id="40516"/>
    <lineage>
        <taxon>Bacteria</taxon>
        <taxon>Bacillati</taxon>
        <taxon>Actinomycetota</taxon>
        <taxon>Actinomycetes</taxon>
        <taxon>Mycobacteriales</taxon>
        <taxon>Gordoniaceae</taxon>
        <taxon>Gordonia</taxon>
    </lineage>
</organism>
<evidence type="ECO:0000313" key="12">
    <source>
        <dbReference type="Proteomes" id="UP001479933"/>
    </source>
</evidence>
<evidence type="ECO:0000256" key="2">
    <source>
        <dbReference type="ARBA" id="ARBA00022527"/>
    </source>
</evidence>
<evidence type="ECO:0000256" key="3">
    <source>
        <dbReference type="ARBA" id="ARBA00022679"/>
    </source>
</evidence>
<feature type="domain" description="Protein kinase" evidence="10">
    <location>
        <begin position="14"/>
        <end position="267"/>
    </location>
</feature>
<dbReference type="Gene3D" id="1.10.510.10">
    <property type="entry name" value="Transferase(Phosphotransferase) domain 1"/>
    <property type="match status" value="1"/>
</dbReference>
<evidence type="ECO:0000256" key="1">
    <source>
        <dbReference type="ARBA" id="ARBA00012513"/>
    </source>
</evidence>
<evidence type="ECO:0000256" key="9">
    <source>
        <dbReference type="SAM" id="Phobius"/>
    </source>
</evidence>
<dbReference type="PROSITE" id="PS00108">
    <property type="entry name" value="PROTEIN_KINASE_ST"/>
    <property type="match status" value="1"/>
</dbReference>
<feature type="region of interest" description="Disordered" evidence="8">
    <location>
        <begin position="344"/>
        <end position="399"/>
    </location>
</feature>
<dbReference type="InterPro" id="IPR017441">
    <property type="entry name" value="Protein_kinase_ATP_BS"/>
</dbReference>
<evidence type="ECO:0000259" key="10">
    <source>
        <dbReference type="PROSITE" id="PS50011"/>
    </source>
</evidence>
<keyword evidence="5 11" id="KW-0418">Kinase</keyword>
<dbReference type="EC" id="2.7.11.1" evidence="1"/>
<dbReference type="SUPFAM" id="SSF56112">
    <property type="entry name" value="Protein kinase-like (PK-like)"/>
    <property type="match status" value="1"/>
</dbReference>
<evidence type="ECO:0000256" key="6">
    <source>
        <dbReference type="ARBA" id="ARBA00022840"/>
    </source>
</evidence>
<sequence length="503" mass="51828">MTESDRSDTHLGPYRLVRLIGRGGMGEVYEAVDTVKDRTVALKLLPAALADDADFRARFLRESRTVAKLNDPHIIPIHDFGELDGQLFLDMRIVHGRDLRSIISGGPLPAARAVAIVEQIAAALDTAHASGLLHRDVKPENVLLDSNDFAYLADFGLAQSAGQTRLTSTGMAIGSFAYMAPERFGNDVEPGPASDVYALTCVLYECLTGAQPYAANSIEQIIAGHLSRPVPTTGTPFDAVIAAGMAKDPRTRIASPGVLAAAARDVLAGRSPAAVSPTLVAPAPHVPTSTREPAAARPAHPPYPTARAAKPNRSKTALIAGGVAAALLLAAGGIALALTSSNSASQPEVSSQPEVAAASPTTSAPVTVTQTAPVETTVTSAPPPSTAVTPQRPQRGVGDLGLSTPISTPACDGTTITVVYNAVAPGNYAAEIAAALADHPGAAYLRTDQSCASLKQSENGNPIYAVYLPGASLADTCADKARSGGGAYTRRLDDTTPVGTELC</sequence>
<name>A0ABZ2U2K4_9ACTN</name>
<keyword evidence="3" id="KW-0808">Transferase</keyword>
<dbReference type="PROSITE" id="PS50011">
    <property type="entry name" value="PROTEIN_KINASE_DOM"/>
    <property type="match status" value="1"/>
</dbReference>
<gene>
    <name evidence="11" type="ORF">RVF87_02225</name>
</gene>
<proteinExistence type="predicted"/>
<dbReference type="PANTHER" id="PTHR43289">
    <property type="entry name" value="MITOGEN-ACTIVATED PROTEIN KINASE KINASE KINASE 20-RELATED"/>
    <property type="match status" value="1"/>
</dbReference>
<keyword evidence="9" id="KW-0472">Membrane</keyword>
<feature type="transmembrane region" description="Helical" evidence="9">
    <location>
        <begin position="317"/>
        <end position="338"/>
    </location>
</feature>
<dbReference type="Proteomes" id="UP001479933">
    <property type="component" value="Chromosome"/>
</dbReference>
<dbReference type="PANTHER" id="PTHR43289:SF6">
    <property type="entry name" value="SERINE_THREONINE-PROTEIN KINASE NEKL-3"/>
    <property type="match status" value="1"/>
</dbReference>
<dbReference type="PROSITE" id="PS00107">
    <property type="entry name" value="PROTEIN_KINASE_ATP"/>
    <property type="match status" value="1"/>
</dbReference>
<keyword evidence="9" id="KW-1133">Transmembrane helix</keyword>
<evidence type="ECO:0000256" key="4">
    <source>
        <dbReference type="ARBA" id="ARBA00022741"/>
    </source>
</evidence>
<dbReference type="Gene3D" id="3.30.200.20">
    <property type="entry name" value="Phosphorylase Kinase, domain 1"/>
    <property type="match status" value="1"/>
</dbReference>
<dbReference type="InterPro" id="IPR000719">
    <property type="entry name" value="Prot_kinase_dom"/>
</dbReference>